<dbReference type="Proteomes" id="UP001607303">
    <property type="component" value="Unassembled WGS sequence"/>
</dbReference>
<keyword evidence="2" id="KW-1185">Reference proteome</keyword>
<organism evidence="1 2">
    <name type="scientific">Vespula maculifrons</name>
    <name type="common">Eastern yellow jacket</name>
    <name type="synonym">Wasp</name>
    <dbReference type="NCBI Taxonomy" id="7453"/>
    <lineage>
        <taxon>Eukaryota</taxon>
        <taxon>Metazoa</taxon>
        <taxon>Ecdysozoa</taxon>
        <taxon>Arthropoda</taxon>
        <taxon>Hexapoda</taxon>
        <taxon>Insecta</taxon>
        <taxon>Pterygota</taxon>
        <taxon>Neoptera</taxon>
        <taxon>Endopterygota</taxon>
        <taxon>Hymenoptera</taxon>
        <taxon>Apocrita</taxon>
        <taxon>Aculeata</taxon>
        <taxon>Vespoidea</taxon>
        <taxon>Vespidae</taxon>
        <taxon>Vespinae</taxon>
        <taxon>Vespula</taxon>
    </lineage>
</organism>
<reference evidence="1 2" key="1">
    <citation type="journal article" date="2024" name="Ann. Entomol. Soc. Am.">
        <title>Genomic analyses of the southern and eastern yellowjacket wasps (Hymenoptera: Vespidae) reveal evolutionary signatures of social life.</title>
        <authorList>
            <person name="Catto M.A."/>
            <person name="Caine P.B."/>
            <person name="Orr S.E."/>
            <person name="Hunt B.G."/>
            <person name="Goodisman M.A.D."/>
        </authorList>
    </citation>
    <scope>NUCLEOTIDE SEQUENCE [LARGE SCALE GENOMIC DNA]</scope>
    <source>
        <strain evidence="1">232</strain>
        <tissue evidence="1">Head and thorax</tissue>
    </source>
</reference>
<comment type="caution">
    <text evidence="1">The sequence shown here is derived from an EMBL/GenBank/DDBJ whole genome shotgun (WGS) entry which is preliminary data.</text>
</comment>
<name>A0ABD2BCG1_VESMC</name>
<sequence>MCRRGPHILWLKRATIDYKSFFKGDRYVEPFVNGLWSYQNPFTLYHVDTYARSSLFLDGDDGPFHLLATSQAFAVIN</sequence>
<dbReference type="AlphaFoldDB" id="A0ABD2BCG1"/>
<gene>
    <name evidence="1" type="ORF">V1477_016227</name>
</gene>
<accession>A0ABD2BCG1</accession>
<proteinExistence type="predicted"/>
<evidence type="ECO:0000313" key="2">
    <source>
        <dbReference type="Proteomes" id="UP001607303"/>
    </source>
</evidence>
<evidence type="ECO:0000313" key="1">
    <source>
        <dbReference type="EMBL" id="KAL2730416.1"/>
    </source>
</evidence>
<protein>
    <submittedName>
        <fullName evidence="1">Uncharacterized protein</fullName>
    </submittedName>
</protein>
<dbReference type="EMBL" id="JAYRBN010000091">
    <property type="protein sequence ID" value="KAL2730416.1"/>
    <property type="molecule type" value="Genomic_DNA"/>
</dbReference>